<evidence type="ECO:0000313" key="2">
    <source>
        <dbReference type="Proteomes" id="UP000569732"/>
    </source>
</evidence>
<sequence>MALVSKEYAESRIKDVEYIYRNKLVICVITTVDDDLIVGDCDFKNRGTLERSRKLSFSQAFRSMRHRETHRLFVESERGK</sequence>
<accession>A0A853I7N2</accession>
<reference evidence="1 2" key="1">
    <citation type="submission" date="2020-07" db="EMBL/GenBank/DDBJ databases">
        <title>Endozoicomonas sp. nov., isolated from sediment.</title>
        <authorList>
            <person name="Gu T."/>
        </authorList>
    </citation>
    <scope>NUCLEOTIDE SEQUENCE [LARGE SCALE GENOMIC DNA]</scope>
    <source>
        <strain evidence="1 2">SM1973</strain>
    </source>
</reference>
<dbReference type="AlphaFoldDB" id="A0A853I7N2"/>
<keyword evidence="2" id="KW-1185">Reference proteome</keyword>
<name>A0A853I7N2_9GAMM</name>
<protein>
    <submittedName>
        <fullName evidence="1">Uncharacterized protein</fullName>
    </submittedName>
</protein>
<gene>
    <name evidence="1" type="ORF">H0A36_28300</name>
</gene>
<dbReference type="RefSeq" id="WP_180571881.1">
    <property type="nucleotide sequence ID" value="NZ_JACCKB010000187.1"/>
</dbReference>
<proteinExistence type="predicted"/>
<dbReference type="Proteomes" id="UP000569732">
    <property type="component" value="Unassembled WGS sequence"/>
</dbReference>
<organism evidence="1 2">
    <name type="scientific">Spartinivicinus marinus</name>
    <dbReference type="NCBI Taxonomy" id="2994442"/>
    <lineage>
        <taxon>Bacteria</taxon>
        <taxon>Pseudomonadati</taxon>
        <taxon>Pseudomonadota</taxon>
        <taxon>Gammaproteobacteria</taxon>
        <taxon>Oceanospirillales</taxon>
        <taxon>Zooshikellaceae</taxon>
        <taxon>Spartinivicinus</taxon>
    </lineage>
</organism>
<dbReference type="EMBL" id="JACCKB010000187">
    <property type="protein sequence ID" value="NYZ69920.1"/>
    <property type="molecule type" value="Genomic_DNA"/>
</dbReference>
<comment type="caution">
    <text evidence="1">The sequence shown here is derived from an EMBL/GenBank/DDBJ whole genome shotgun (WGS) entry which is preliminary data.</text>
</comment>
<evidence type="ECO:0000313" key="1">
    <source>
        <dbReference type="EMBL" id="NYZ69920.1"/>
    </source>
</evidence>